<dbReference type="PROSITE" id="PS50042">
    <property type="entry name" value="CNMP_BINDING_3"/>
    <property type="match status" value="1"/>
</dbReference>
<dbReference type="InterPro" id="IPR014710">
    <property type="entry name" value="RmlC-like_jellyroll"/>
</dbReference>
<dbReference type="Pfam" id="PF13545">
    <property type="entry name" value="HTH_Crp_2"/>
    <property type="match status" value="1"/>
</dbReference>
<dbReference type="Pfam" id="PF00027">
    <property type="entry name" value="cNMP_binding"/>
    <property type="match status" value="1"/>
</dbReference>
<keyword evidence="4" id="KW-0804">Transcription</keyword>
<gene>
    <name evidence="9" type="ORF">ATO12_08460</name>
</gene>
<dbReference type="InterPro" id="IPR000595">
    <property type="entry name" value="cNMP-bd_dom"/>
</dbReference>
<dbReference type="SUPFAM" id="SSF51206">
    <property type="entry name" value="cAMP-binding domain-like"/>
    <property type="match status" value="1"/>
</dbReference>
<dbReference type="Pfam" id="PF00072">
    <property type="entry name" value="Response_reg"/>
    <property type="match status" value="1"/>
</dbReference>
<dbReference type="PROSITE" id="PS50110">
    <property type="entry name" value="RESPONSE_REGULATORY"/>
    <property type="match status" value="1"/>
</dbReference>
<keyword evidence="1 5" id="KW-0597">Phosphoprotein</keyword>
<dbReference type="SMART" id="SM00419">
    <property type="entry name" value="HTH_CRP"/>
    <property type="match status" value="1"/>
</dbReference>
<dbReference type="InterPro" id="IPR036388">
    <property type="entry name" value="WH-like_DNA-bd_sf"/>
</dbReference>
<organism evidence="9 10">
    <name type="scientific">Aquimarina atlantica</name>
    <dbReference type="NCBI Taxonomy" id="1317122"/>
    <lineage>
        <taxon>Bacteria</taxon>
        <taxon>Pseudomonadati</taxon>
        <taxon>Bacteroidota</taxon>
        <taxon>Flavobacteriia</taxon>
        <taxon>Flavobacteriales</taxon>
        <taxon>Flavobacteriaceae</taxon>
        <taxon>Aquimarina</taxon>
    </lineage>
</organism>
<dbReference type="Gene3D" id="1.10.10.10">
    <property type="entry name" value="Winged helix-like DNA-binding domain superfamily/Winged helix DNA-binding domain"/>
    <property type="match status" value="1"/>
</dbReference>
<dbReference type="eggNOG" id="COG0664">
    <property type="taxonomic scope" value="Bacteria"/>
</dbReference>
<dbReference type="GO" id="GO:0003677">
    <property type="term" value="F:DNA binding"/>
    <property type="evidence" value="ECO:0007669"/>
    <property type="project" value="UniProtKB-KW"/>
</dbReference>
<dbReference type="SUPFAM" id="SSF46785">
    <property type="entry name" value="Winged helix' DNA-binding domain"/>
    <property type="match status" value="1"/>
</dbReference>
<dbReference type="CDD" id="cd17574">
    <property type="entry name" value="REC_OmpR"/>
    <property type="match status" value="1"/>
</dbReference>
<evidence type="ECO:0000256" key="4">
    <source>
        <dbReference type="ARBA" id="ARBA00023163"/>
    </source>
</evidence>
<keyword evidence="3" id="KW-0238">DNA-binding</keyword>
<dbReference type="InterPro" id="IPR036390">
    <property type="entry name" value="WH_DNA-bd_sf"/>
</dbReference>
<reference evidence="9 10" key="1">
    <citation type="submission" date="2014-04" db="EMBL/GenBank/DDBJ databases">
        <title>Aquimarina sp. 22II-S11-z7 Genome Sequencing.</title>
        <authorList>
            <person name="Lai Q."/>
        </authorList>
    </citation>
    <scope>NUCLEOTIDE SEQUENCE [LARGE SCALE GENOMIC DNA]</scope>
    <source>
        <strain evidence="9 10">22II-S11-z7</strain>
    </source>
</reference>
<feature type="domain" description="Response regulatory" evidence="7">
    <location>
        <begin position="3"/>
        <end position="119"/>
    </location>
</feature>
<feature type="domain" description="Cyclic nucleotide-binding" evidence="6">
    <location>
        <begin position="165"/>
        <end position="264"/>
    </location>
</feature>
<evidence type="ECO:0000313" key="9">
    <source>
        <dbReference type="EMBL" id="EZH74762.1"/>
    </source>
</evidence>
<dbReference type="GO" id="GO:0006355">
    <property type="term" value="P:regulation of DNA-templated transcription"/>
    <property type="evidence" value="ECO:0007669"/>
    <property type="project" value="InterPro"/>
</dbReference>
<dbReference type="SMART" id="SM00448">
    <property type="entry name" value="REC"/>
    <property type="match status" value="1"/>
</dbReference>
<evidence type="ECO:0000256" key="5">
    <source>
        <dbReference type="PROSITE-ProRule" id="PRU00169"/>
    </source>
</evidence>
<dbReference type="STRING" id="1317122.ATO12_08460"/>
<dbReference type="PROSITE" id="PS51063">
    <property type="entry name" value="HTH_CRP_2"/>
    <property type="match status" value="1"/>
</dbReference>
<keyword evidence="2" id="KW-0805">Transcription regulation</keyword>
<evidence type="ECO:0000259" key="8">
    <source>
        <dbReference type="PROSITE" id="PS51063"/>
    </source>
</evidence>
<evidence type="ECO:0000259" key="7">
    <source>
        <dbReference type="PROSITE" id="PS50110"/>
    </source>
</evidence>
<dbReference type="EMBL" id="AQRA01000002">
    <property type="protein sequence ID" value="EZH74762.1"/>
    <property type="molecule type" value="Genomic_DNA"/>
</dbReference>
<dbReference type="eggNOG" id="COG0745">
    <property type="taxonomic scope" value="Bacteria"/>
</dbReference>
<dbReference type="Gene3D" id="3.40.50.2300">
    <property type="match status" value="1"/>
</dbReference>
<evidence type="ECO:0000259" key="6">
    <source>
        <dbReference type="PROSITE" id="PS50042"/>
    </source>
</evidence>
<dbReference type="InterPro" id="IPR012318">
    <property type="entry name" value="HTH_CRP"/>
</dbReference>
<dbReference type="SMART" id="SM00100">
    <property type="entry name" value="cNMP"/>
    <property type="match status" value="1"/>
</dbReference>
<keyword evidence="10" id="KW-1185">Reference proteome</keyword>
<evidence type="ECO:0000256" key="3">
    <source>
        <dbReference type="ARBA" id="ARBA00023125"/>
    </source>
</evidence>
<evidence type="ECO:0000313" key="10">
    <source>
        <dbReference type="Proteomes" id="UP000023541"/>
    </source>
</evidence>
<evidence type="ECO:0000256" key="1">
    <source>
        <dbReference type="ARBA" id="ARBA00022553"/>
    </source>
</evidence>
<dbReference type="PANTHER" id="PTHR43547">
    <property type="entry name" value="TWO-COMPONENT HISTIDINE KINASE"/>
    <property type="match status" value="1"/>
</dbReference>
<dbReference type="Gene3D" id="2.60.120.10">
    <property type="entry name" value="Jelly Rolls"/>
    <property type="match status" value="1"/>
</dbReference>
<dbReference type="GO" id="GO:0000155">
    <property type="term" value="F:phosphorelay sensor kinase activity"/>
    <property type="evidence" value="ECO:0007669"/>
    <property type="project" value="TreeGrafter"/>
</dbReference>
<protein>
    <submittedName>
        <fullName evidence="9">Transcriptional regulator</fullName>
    </submittedName>
</protein>
<dbReference type="CDD" id="cd00038">
    <property type="entry name" value="CAP_ED"/>
    <property type="match status" value="1"/>
</dbReference>
<dbReference type="Proteomes" id="UP000023541">
    <property type="component" value="Unassembled WGS sequence"/>
</dbReference>
<dbReference type="InterPro" id="IPR011006">
    <property type="entry name" value="CheY-like_superfamily"/>
</dbReference>
<proteinExistence type="predicted"/>
<dbReference type="RefSeq" id="WP_034239535.1">
    <property type="nucleotide sequence ID" value="NZ_AQRA01000002.1"/>
</dbReference>
<dbReference type="PANTHER" id="PTHR43547:SF2">
    <property type="entry name" value="HYBRID SIGNAL TRANSDUCTION HISTIDINE KINASE C"/>
    <property type="match status" value="1"/>
</dbReference>
<sequence length="353" mass="39530">MKTILLIEDDTALRENTAELLELSDYKVITSPNGKVGIAKAKEEKPDIIVCDIMMPEVDGYGVLEALSYDIATNHIPFIFLSAKTEHKEIRKGMDLGADDYLTKPFEEEELLSAIESRLAKAAILSKVVKDQELPTTTNTSDDSVLRNLHELKNFFDDHGEISKFKKGEVIYEEGEHSNNIYLILKGVVKSHKMDENGKELITTLYKTDDFLGFTSFIDNTPYLESATAVEDSELAGISKNNLKEILEKSKNISLELMELLTDNLSEIKEQLLQMAYSSVRKKTAQTILQFADVLNKKPKDNIKISRNDLASVAGIATESLIRTLSSFKKDGLIEIEGRNIKILDLPGLQLVE</sequence>
<evidence type="ECO:0000256" key="2">
    <source>
        <dbReference type="ARBA" id="ARBA00023015"/>
    </source>
</evidence>
<accession>A0A023BXE5</accession>
<name>A0A023BXE5_9FLAO</name>
<feature type="modified residue" description="4-aspartylphosphate" evidence="5">
    <location>
        <position position="52"/>
    </location>
</feature>
<comment type="caution">
    <text evidence="9">The sequence shown here is derived from an EMBL/GenBank/DDBJ whole genome shotgun (WGS) entry which is preliminary data.</text>
</comment>
<dbReference type="InterPro" id="IPR001789">
    <property type="entry name" value="Sig_transdc_resp-reg_receiver"/>
</dbReference>
<dbReference type="SUPFAM" id="SSF52172">
    <property type="entry name" value="CheY-like"/>
    <property type="match status" value="1"/>
</dbReference>
<feature type="domain" description="HTH crp-type" evidence="8">
    <location>
        <begin position="278"/>
        <end position="347"/>
    </location>
</feature>
<dbReference type="InterPro" id="IPR018490">
    <property type="entry name" value="cNMP-bd_dom_sf"/>
</dbReference>
<dbReference type="OrthoDB" id="9127033at2"/>
<dbReference type="AlphaFoldDB" id="A0A023BXE5"/>